<name>A0ABY7B9Y5_9PSEU</name>
<evidence type="ECO:0000256" key="1">
    <source>
        <dbReference type="ARBA" id="ARBA00005964"/>
    </source>
</evidence>
<dbReference type="InterPro" id="IPR019819">
    <property type="entry name" value="Carboxylesterase_B_CS"/>
</dbReference>
<evidence type="ECO:0000313" key="6">
    <source>
        <dbReference type="Proteomes" id="UP001163203"/>
    </source>
</evidence>
<dbReference type="PANTHER" id="PTHR11559">
    <property type="entry name" value="CARBOXYLESTERASE"/>
    <property type="match status" value="1"/>
</dbReference>
<keyword evidence="2 3" id="KW-0378">Hydrolase</keyword>
<reference evidence="5" key="1">
    <citation type="submission" date="2022-11" db="EMBL/GenBank/DDBJ databases">
        <authorList>
            <person name="Mo P."/>
        </authorList>
    </citation>
    <scope>NUCLEOTIDE SEQUENCE</scope>
    <source>
        <strain evidence="5">HUAS 11-8</strain>
    </source>
</reference>
<dbReference type="InterPro" id="IPR029058">
    <property type="entry name" value="AB_hydrolase_fold"/>
</dbReference>
<dbReference type="InterPro" id="IPR050309">
    <property type="entry name" value="Type-B_Carboxylest/Lipase"/>
</dbReference>
<dbReference type="Pfam" id="PF00135">
    <property type="entry name" value="COesterase"/>
    <property type="match status" value="1"/>
</dbReference>
<proteinExistence type="inferred from homology"/>
<comment type="similarity">
    <text evidence="1 3">Belongs to the type-B carboxylesterase/lipase family.</text>
</comment>
<accession>A0ABY7B9Y5</accession>
<protein>
    <recommendedName>
        <fullName evidence="3">Carboxylic ester hydrolase</fullName>
        <ecNumber evidence="3">3.1.1.-</ecNumber>
    </recommendedName>
</protein>
<evidence type="ECO:0000259" key="4">
    <source>
        <dbReference type="Pfam" id="PF00135"/>
    </source>
</evidence>
<dbReference type="Proteomes" id="UP001163203">
    <property type="component" value="Chromosome"/>
</dbReference>
<evidence type="ECO:0000256" key="3">
    <source>
        <dbReference type="RuleBase" id="RU361235"/>
    </source>
</evidence>
<dbReference type="EC" id="3.1.1.-" evidence="3"/>
<dbReference type="Gene3D" id="3.40.50.1820">
    <property type="entry name" value="alpha/beta hydrolase"/>
    <property type="match status" value="1"/>
</dbReference>
<evidence type="ECO:0000313" key="5">
    <source>
        <dbReference type="EMBL" id="WAL68765.1"/>
    </source>
</evidence>
<dbReference type="InterPro" id="IPR019826">
    <property type="entry name" value="Carboxylesterase_B_AS"/>
</dbReference>
<dbReference type="InterPro" id="IPR002018">
    <property type="entry name" value="CarbesteraseB"/>
</dbReference>
<organism evidence="5 6">
    <name type="scientific">Amycolatopsis cynarae</name>
    <dbReference type="NCBI Taxonomy" id="2995223"/>
    <lineage>
        <taxon>Bacteria</taxon>
        <taxon>Bacillati</taxon>
        <taxon>Actinomycetota</taxon>
        <taxon>Actinomycetes</taxon>
        <taxon>Pseudonocardiales</taxon>
        <taxon>Pseudonocardiaceae</taxon>
        <taxon>Amycolatopsis</taxon>
    </lineage>
</organism>
<keyword evidence="6" id="KW-1185">Reference proteome</keyword>
<dbReference type="EMBL" id="CP113836">
    <property type="protein sequence ID" value="WAL68765.1"/>
    <property type="molecule type" value="Genomic_DNA"/>
</dbReference>
<gene>
    <name evidence="5" type="ORF">ORV05_13665</name>
</gene>
<feature type="domain" description="Carboxylesterase type B" evidence="4">
    <location>
        <begin position="3"/>
        <end position="507"/>
    </location>
</feature>
<dbReference type="RefSeq" id="WP_268758858.1">
    <property type="nucleotide sequence ID" value="NZ_CP113836.1"/>
</dbReference>
<dbReference type="PROSITE" id="PS00941">
    <property type="entry name" value="CARBOXYLESTERASE_B_2"/>
    <property type="match status" value="1"/>
</dbReference>
<dbReference type="PROSITE" id="PS00122">
    <property type="entry name" value="CARBOXYLESTERASE_B_1"/>
    <property type="match status" value="1"/>
</dbReference>
<evidence type="ECO:0000256" key="2">
    <source>
        <dbReference type="ARBA" id="ARBA00022801"/>
    </source>
</evidence>
<sequence length="531" mass="56800">MAAVVETTYGAVRGEIDSGEGVRIFRGIPYAAPPIGDLRWRPPEPPAAWASVRDASEFGPIAIQNPPADTSLFADGGQRQSEDCLYLNVWAPLDTDAPARPVMVWFHLGAYQFGSGSSPLFDGRRWAQEGVVLVTLNHRLSRTGFLAHPELTDEGAGTAGNYGLHDQIAALRWVRDNITGFGGDPRCVTICGVSSGASSVALLMAAPAARGLFHRAIAESGGAFGPVAATTGVGDAWQDLASAVDSGRAWSSAAGTARLDELRRMNAQALRAASLPRPGATTGIFDAARPIIDGTLLTAAPHTVFAAGAQAPVPLLVGSAVDEDLAVFNYPRDLATFRSQAKAEHFASSAAFLDLYPAETDEQAVAAGLRSAGHRLFTWQNWRWANLHHGAGHPVYYYRFAQPPPVPPGHYHEQILPRPLGAFHGASLFSTFGGAADPGHWNWTSSDVRLGATVRSAWAYFARHGRPDAADLPAWPEFDSAHPSAMILRADGCGLDDIPEHTQLAYWDQFYDRRLTTPPPAPAPLRENARG</sequence>
<dbReference type="SUPFAM" id="SSF53474">
    <property type="entry name" value="alpha/beta-Hydrolases"/>
    <property type="match status" value="1"/>
</dbReference>